<dbReference type="GO" id="GO:0005737">
    <property type="term" value="C:cytoplasm"/>
    <property type="evidence" value="ECO:0007669"/>
    <property type="project" value="TreeGrafter"/>
</dbReference>
<dbReference type="AlphaFoldDB" id="L1IH84"/>
<dbReference type="PANTHER" id="PTHR24058">
    <property type="entry name" value="DUAL SPECIFICITY PROTEIN KINASE"/>
    <property type="match status" value="1"/>
</dbReference>
<dbReference type="KEGG" id="gtt:GUITHDRAFT_118363"/>
<evidence type="ECO:0000256" key="3">
    <source>
        <dbReference type="ARBA" id="ARBA00022741"/>
    </source>
</evidence>
<dbReference type="EnsemblProtists" id="EKX35447">
    <property type="protein sequence ID" value="EKX35447"/>
    <property type="gene ID" value="GUITHDRAFT_118363"/>
</dbReference>
<dbReference type="GeneID" id="17292198"/>
<accession>L1IH84</accession>
<dbReference type="PANTHER" id="PTHR24058:SF17">
    <property type="entry name" value="HOMEODOMAIN INTERACTING PROTEIN KINASE, ISOFORM D"/>
    <property type="match status" value="1"/>
</dbReference>
<evidence type="ECO:0000313" key="9">
    <source>
        <dbReference type="EMBL" id="EKX35447.1"/>
    </source>
</evidence>
<evidence type="ECO:0000313" key="11">
    <source>
        <dbReference type="Proteomes" id="UP000011087"/>
    </source>
</evidence>
<protein>
    <recommendedName>
        <fullName evidence="8">Protein kinase domain-containing protein</fullName>
    </recommendedName>
</protein>
<reference evidence="11" key="2">
    <citation type="submission" date="2012-11" db="EMBL/GenBank/DDBJ databases">
        <authorList>
            <person name="Kuo A."/>
            <person name="Curtis B.A."/>
            <person name="Tanifuji G."/>
            <person name="Burki F."/>
            <person name="Gruber A."/>
            <person name="Irimia M."/>
            <person name="Maruyama S."/>
            <person name="Arias M.C."/>
            <person name="Ball S.G."/>
            <person name="Gile G.H."/>
            <person name="Hirakawa Y."/>
            <person name="Hopkins J.F."/>
            <person name="Rensing S.A."/>
            <person name="Schmutz J."/>
            <person name="Symeonidi A."/>
            <person name="Elias M."/>
            <person name="Eveleigh R.J."/>
            <person name="Herman E.K."/>
            <person name="Klute M.J."/>
            <person name="Nakayama T."/>
            <person name="Obornik M."/>
            <person name="Reyes-Prieto A."/>
            <person name="Armbrust E.V."/>
            <person name="Aves S.J."/>
            <person name="Beiko R.G."/>
            <person name="Coutinho P."/>
            <person name="Dacks J.B."/>
            <person name="Durnford D.G."/>
            <person name="Fast N.M."/>
            <person name="Green B.R."/>
            <person name="Grisdale C."/>
            <person name="Hempe F."/>
            <person name="Henrissat B."/>
            <person name="Hoppner M.P."/>
            <person name="Ishida K.-I."/>
            <person name="Kim E."/>
            <person name="Koreny L."/>
            <person name="Kroth P.G."/>
            <person name="Liu Y."/>
            <person name="Malik S.-B."/>
            <person name="Maier U.G."/>
            <person name="McRose D."/>
            <person name="Mock T."/>
            <person name="Neilson J.A."/>
            <person name="Onodera N.T."/>
            <person name="Poole A.M."/>
            <person name="Pritham E.J."/>
            <person name="Richards T.A."/>
            <person name="Rocap G."/>
            <person name="Roy S.W."/>
            <person name="Sarai C."/>
            <person name="Schaack S."/>
            <person name="Shirato S."/>
            <person name="Slamovits C.H."/>
            <person name="Spencer D.F."/>
            <person name="Suzuki S."/>
            <person name="Worden A.Z."/>
            <person name="Zauner S."/>
            <person name="Barry K."/>
            <person name="Bell C."/>
            <person name="Bharti A.K."/>
            <person name="Crow J.A."/>
            <person name="Grimwood J."/>
            <person name="Kramer R."/>
            <person name="Lindquist E."/>
            <person name="Lucas S."/>
            <person name="Salamov A."/>
            <person name="McFadden G.I."/>
            <person name="Lane C.E."/>
            <person name="Keeling P.J."/>
            <person name="Gray M.W."/>
            <person name="Grigoriev I.V."/>
            <person name="Archibald J.M."/>
        </authorList>
    </citation>
    <scope>NUCLEOTIDE SEQUENCE</scope>
    <source>
        <strain evidence="11">CCMP2712</strain>
    </source>
</reference>
<dbReference type="SMART" id="SM00220">
    <property type="entry name" value="S_TKc"/>
    <property type="match status" value="1"/>
</dbReference>
<dbReference type="GO" id="GO:0004674">
    <property type="term" value="F:protein serine/threonine kinase activity"/>
    <property type="evidence" value="ECO:0007669"/>
    <property type="project" value="UniProtKB-KW"/>
</dbReference>
<feature type="compositionally biased region" description="Basic and acidic residues" evidence="7">
    <location>
        <begin position="450"/>
        <end position="463"/>
    </location>
</feature>
<dbReference type="EMBL" id="JH993090">
    <property type="protein sequence ID" value="EKX35447.1"/>
    <property type="molecule type" value="Genomic_DNA"/>
</dbReference>
<evidence type="ECO:0000256" key="2">
    <source>
        <dbReference type="ARBA" id="ARBA00022679"/>
    </source>
</evidence>
<dbReference type="OMA" id="QARIIHC"/>
<reference evidence="10" key="3">
    <citation type="submission" date="2015-06" db="UniProtKB">
        <authorList>
            <consortium name="EnsemblProtists"/>
        </authorList>
    </citation>
    <scope>IDENTIFICATION</scope>
</reference>
<keyword evidence="3 6" id="KW-0547">Nucleotide-binding</keyword>
<feature type="region of interest" description="Disordered" evidence="7">
    <location>
        <begin position="30"/>
        <end position="50"/>
    </location>
</feature>
<dbReference type="InterPro" id="IPR017441">
    <property type="entry name" value="Protein_kinase_ATP_BS"/>
</dbReference>
<evidence type="ECO:0000256" key="4">
    <source>
        <dbReference type="ARBA" id="ARBA00022777"/>
    </source>
</evidence>
<evidence type="ECO:0000256" key="7">
    <source>
        <dbReference type="SAM" id="MobiDB-lite"/>
    </source>
</evidence>
<dbReference type="PROSITE" id="PS50011">
    <property type="entry name" value="PROTEIN_KINASE_DOM"/>
    <property type="match status" value="1"/>
</dbReference>
<keyword evidence="1" id="KW-0723">Serine/threonine-protein kinase</keyword>
<dbReference type="RefSeq" id="XP_005822427.1">
    <property type="nucleotide sequence ID" value="XM_005822370.1"/>
</dbReference>
<dbReference type="PROSITE" id="PS00108">
    <property type="entry name" value="PROTEIN_KINASE_ST"/>
    <property type="match status" value="1"/>
</dbReference>
<dbReference type="eggNOG" id="KOG0667">
    <property type="taxonomic scope" value="Eukaryota"/>
</dbReference>
<dbReference type="GO" id="GO:0005524">
    <property type="term" value="F:ATP binding"/>
    <property type="evidence" value="ECO:0007669"/>
    <property type="project" value="UniProtKB-UniRule"/>
</dbReference>
<dbReference type="OrthoDB" id="9332038at2759"/>
<dbReference type="HOGENOM" id="CLU_441094_0_0_1"/>
<evidence type="ECO:0000313" key="10">
    <source>
        <dbReference type="EnsemblProtists" id="EKX35447"/>
    </source>
</evidence>
<evidence type="ECO:0000256" key="5">
    <source>
        <dbReference type="ARBA" id="ARBA00022840"/>
    </source>
</evidence>
<evidence type="ECO:0000256" key="6">
    <source>
        <dbReference type="PROSITE-ProRule" id="PRU10141"/>
    </source>
</evidence>
<name>L1IH84_GUITC</name>
<feature type="region of interest" description="Disordered" evidence="7">
    <location>
        <begin position="449"/>
        <end position="473"/>
    </location>
</feature>
<dbReference type="InterPro" id="IPR000719">
    <property type="entry name" value="Prot_kinase_dom"/>
</dbReference>
<dbReference type="Gene3D" id="1.10.510.10">
    <property type="entry name" value="Transferase(Phosphotransferase) domain 1"/>
    <property type="match status" value="1"/>
</dbReference>
<dbReference type="Pfam" id="PF00069">
    <property type="entry name" value="Pkinase"/>
    <property type="match status" value="1"/>
</dbReference>
<feature type="domain" description="Protein kinase" evidence="8">
    <location>
        <begin position="122"/>
        <end position="447"/>
    </location>
</feature>
<feature type="binding site" evidence="6">
    <location>
        <position position="150"/>
    </location>
    <ligand>
        <name>ATP</name>
        <dbReference type="ChEBI" id="CHEBI:30616"/>
    </ligand>
</feature>
<dbReference type="SUPFAM" id="SSF56112">
    <property type="entry name" value="Protein kinase-like (PK-like)"/>
    <property type="match status" value="1"/>
</dbReference>
<proteinExistence type="predicted"/>
<dbReference type="InterPro" id="IPR011009">
    <property type="entry name" value="Kinase-like_dom_sf"/>
</dbReference>
<dbReference type="GO" id="GO:0004713">
    <property type="term" value="F:protein tyrosine kinase activity"/>
    <property type="evidence" value="ECO:0007669"/>
    <property type="project" value="TreeGrafter"/>
</dbReference>
<dbReference type="STRING" id="905079.L1IH84"/>
<sequence length="620" mass="69728">MSTLSLPSGRSPGSKDLGALEIQFSRLNFHPYGDEDKSKSSSKGNSQSEGKVKSRLLLKASVSLLEVYKTCRSDFRYQTSLNPKRCLTKPSEIEGEGHDNREADLVIYVNDELVSSTSGRKYVVIDKLGQGTFGQVVKCLGENDEHFAVKIVRNKPAYTNQALVENMILSIINQDNSNHIVKYYECFTHKNHLCLVTELLSVNLYELLRQNQFRGLSMNLIRVILRQCLDALAKLTERDIVHCDLKPENIMLKAMTSPQIKVIDFGSACFVNQAVYTYIQSRFYRSPEVLLRLPYSSGIDMWSLGCIGVELFLGLPLWPGTSEYNQMCKIIESLGMPPKEMLDRGKWTDRFFNRFTDEQGRMVYSLKTPQQFQDENDCELPKDRNYFKFKMIHELIEHYPFKKGLSPEELDKEKVIRQKFAHFLKGVLVYDTYSRWTAKECLQHPFFTSQEHDPSWKPDRSEESGTLPQMISHPHGNLRARAREHFSLHGFCVHGYPLSFHADGASWPGIPPMHAGEWCNCSKGYGETFGRTSSLLQASPGGTMYPPWAPGSIGQQRGLPMHSPGSAAFNPGSSPGVASGFWMAQGMGVLGMASNKGSGGMNKSPYGSPTDNSVLAALYQ</sequence>
<organism evidence="9">
    <name type="scientific">Guillardia theta (strain CCMP2712)</name>
    <name type="common">Cryptophyte</name>
    <dbReference type="NCBI Taxonomy" id="905079"/>
    <lineage>
        <taxon>Eukaryota</taxon>
        <taxon>Cryptophyceae</taxon>
        <taxon>Pyrenomonadales</taxon>
        <taxon>Geminigeraceae</taxon>
        <taxon>Guillardia</taxon>
    </lineage>
</organism>
<dbReference type="PaxDb" id="55529-EKX35447"/>
<dbReference type="Proteomes" id="UP000011087">
    <property type="component" value="Unassembled WGS sequence"/>
</dbReference>
<dbReference type="Gene3D" id="3.30.200.20">
    <property type="entry name" value="Phosphorylase Kinase, domain 1"/>
    <property type="match status" value="1"/>
</dbReference>
<keyword evidence="5 6" id="KW-0067">ATP-binding</keyword>
<dbReference type="PROSITE" id="PS00107">
    <property type="entry name" value="PROTEIN_KINASE_ATP"/>
    <property type="match status" value="1"/>
</dbReference>
<keyword evidence="11" id="KW-1185">Reference proteome</keyword>
<dbReference type="InterPro" id="IPR008271">
    <property type="entry name" value="Ser/Thr_kinase_AS"/>
</dbReference>
<reference evidence="9 11" key="1">
    <citation type="journal article" date="2012" name="Nature">
        <title>Algal genomes reveal evolutionary mosaicism and the fate of nucleomorphs.</title>
        <authorList>
            <consortium name="DOE Joint Genome Institute"/>
            <person name="Curtis B.A."/>
            <person name="Tanifuji G."/>
            <person name="Burki F."/>
            <person name="Gruber A."/>
            <person name="Irimia M."/>
            <person name="Maruyama S."/>
            <person name="Arias M.C."/>
            <person name="Ball S.G."/>
            <person name="Gile G.H."/>
            <person name="Hirakawa Y."/>
            <person name="Hopkins J.F."/>
            <person name="Kuo A."/>
            <person name="Rensing S.A."/>
            <person name="Schmutz J."/>
            <person name="Symeonidi A."/>
            <person name="Elias M."/>
            <person name="Eveleigh R.J."/>
            <person name="Herman E.K."/>
            <person name="Klute M.J."/>
            <person name="Nakayama T."/>
            <person name="Obornik M."/>
            <person name="Reyes-Prieto A."/>
            <person name="Armbrust E.V."/>
            <person name="Aves S.J."/>
            <person name="Beiko R.G."/>
            <person name="Coutinho P."/>
            <person name="Dacks J.B."/>
            <person name="Durnford D.G."/>
            <person name="Fast N.M."/>
            <person name="Green B.R."/>
            <person name="Grisdale C.J."/>
            <person name="Hempel F."/>
            <person name="Henrissat B."/>
            <person name="Hoppner M.P."/>
            <person name="Ishida K."/>
            <person name="Kim E."/>
            <person name="Koreny L."/>
            <person name="Kroth P.G."/>
            <person name="Liu Y."/>
            <person name="Malik S.B."/>
            <person name="Maier U.G."/>
            <person name="McRose D."/>
            <person name="Mock T."/>
            <person name="Neilson J.A."/>
            <person name="Onodera N.T."/>
            <person name="Poole A.M."/>
            <person name="Pritham E.J."/>
            <person name="Richards T.A."/>
            <person name="Rocap G."/>
            <person name="Roy S.W."/>
            <person name="Sarai C."/>
            <person name="Schaack S."/>
            <person name="Shirato S."/>
            <person name="Slamovits C.H."/>
            <person name="Spencer D.F."/>
            <person name="Suzuki S."/>
            <person name="Worden A.Z."/>
            <person name="Zauner S."/>
            <person name="Barry K."/>
            <person name="Bell C."/>
            <person name="Bharti A.K."/>
            <person name="Crow J.A."/>
            <person name="Grimwood J."/>
            <person name="Kramer R."/>
            <person name="Lindquist E."/>
            <person name="Lucas S."/>
            <person name="Salamov A."/>
            <person name="McFadden G.I."/>
            <person name="Lane C.E."/>
            <person name="Keeling P.J."/>
            <person name="Gray M.W."/>
            <person name="Grigoriev I.V."/>
            <person name="Archibald J.M."/>
        </authorList>
    </citation>
    <scope>NUCLEOTIDE SEQUENCE</scope>
    <source>
        <strain evidence="9 11">CCMP2712</strain>
    </source>
</reference>
<keyword evidence="2" id="KW-0808">Transferase</keyword>
<gene>
    <name evidence="9" type="ORF">GUITHDRAFT_118363</name>
</gene>
<dbReference type="InterPro" id="IPR050494">
    <property type="entry name" value="Ser_Thr_dual-spec_kinase"/>
</dbReference>
<evidence type="ECO:0000259" key="8">
    <source>
        <dbReference type="PROSITE" id="PS50011"/>
    </source>
</evidence>
<evidence type="ECO:0000256" key="1">
    <source>
        <dbReference type="ARBA" id="ARBA00022527"/>
    </source>
</evidence>
<keyword evidence="4" id="KW-0418">Kinase</keyword>